<organism evidence="2">
    <name type="scientific">Trichuris suis</name>
    <name type="common">pig whipworm</name>
    <dbReference type="NCBI Taxonomy" id="68888"/>
    <lineage>
        <taxon>Eukaryota</taxon>
        <taxon>Metazoa</taxon>
        <taxon>Ecdysozoa</taxon>
        <taxon>Nematoda</taxon>
        <taxon>Enoplea</taxon>
        <taxon>Dorylaimia</taxon>
        <taxon>Trichinellida</taxon>
        <taxon>Trichuridae</taxon>
        <taxon>Trichuris</taxon>
    </lineage>
</organism>
<name>A0A085NEG2_9BILA</name>
<dbReference type="AlphaFoldDB" id="A0A085NEG2"/>
<evidence type="ECO:0000313" key="3">
    <source>
        <dbReference type="Proteomes" id="UP000030764"/>
    </source>
</evidence>
<gene>
    <name evidence="1" type="ORF">M513_00259</name>
    <name evidence="2" type="ORF">M514_00259</name>
</gene>
<dbReference type="EMBL" id="KL363182">
    <property type="protein sequence ID" value="KFD59096.1"/>
    <property type="molecule type" value="Genomic_DNA"/>
</dbReference>
<reference evidence="2 3" key="1">
    <citation type="journal article" date="2014" name="Nat. Genet.">
        <title>Genome and transcriptome of the porcine whipworm Trichuris suis.</title>
        <authorList>
            <person name="Jex A.R."/>
            <person name="Nejsum P."/>
            <person name="Schwarz E.M."/>
            <person name="Hu L."/>
            <person name="Young N.D."/>
            <person name="Hall R.S."/>
            <person name="Korhonen P.K."/>
            <person name="Liao S."/>
            <person name="Thamsborg S."/>
            <person name="Xia J."/>
            <person name="Xu P."/>
            <person name="Wang S."/>
            <person name="Scheerlinck J.P."/>
            <person name="Hofmann A."/>
            <person name="Sternberg P.W."/>
            <person name="Wang J."/>
            <person name="Gasser R.B."/>
        </authorList>
    </citation>
    <scope>NUCLEOTIDE SEQUENCE [LARGE SCALE GENOMIC DNA]</scope>
    <source>
        <strain evidence="2">DCEP-RM93F</strain>
        <strain evidence="1">DCEP-RM93M</strain>
    </source>
</reference>
<accession>A0A085NEG2</accession>
<dbReference type="Proteomes" id="UP000030764">
    <property type="component" value="Unassembled WGS sequence"/>
</dbReference>
<feature type="non-terminal residue" evidence="2">
    <location>
        <position position="103"/>
    </location>
</feature>
<proteinExistence type="predicted"/>
<protein>
    <submittedName>
        <fullName evidence="2">Uncharacterized protein</fullName>
    </submittedName>
</protein>
<sequence>MSCKILSNSSSLGLNCLLHINSQRCSGSVLCLGPHRLDGLRVRPSGQLHEVQRMVDTHVLELMFSKAPVLPPPVCYDGSPRPHMTLYNGEQGGGRAIFCEFDK</sequence>
<evidence type="ECO:0000313" key="1">
    <source>
        <dbReference type="EMBL" id="KFD59096.1"/>
    </source>
</evidence>
<evidence type="ECO:0000313" key="2">
    <source>
        <dbReference type="EMBL" id="KFD67858.1"/>
    </source>
</evidence>
<keyword evidence="3" id="KW-1185">Reference proteome</keyword>
<dbReference type="EMBL" id="KL367510">
    <property type="protein sequence ID" value="KFD67858.1"/>
    <property type="molecule type" value="Genomic_DNA"/>
</dbReference>
<dbReference type="Proteomes" id="UP000030758">
    <property type="component" value="Unassembled WGS sequence"/>
</dbReference>